<gene>
    <name evidence="2" type="ORF">D8M03_10665</name>
</gene>
<name>A0A494Z0J0_9BACL</name>
<protein>
    <submittedName>
        <fullName evidence="2">DegV family protein</fullName>
    </submittedName>
</protein>
<evidence type="ECO:0000313" key="2">
    <source>
        <dbReference type="EMBL" id="RKQ15966.1"/>
    </source>
</evidence>
<comment type="caution">
    <text evidence="2">The sequence shown here is derived from an EMBL/GenBank/DDBJ whole genome shotgun (WGS) entry which is preliminary data.</text>
</comment>
<dbReference type="AlphaFoldDB" id="A0A494Z0J0"/>
<dbReference type="GO" id="GO:0008289">
    <property type="term" value="F:lipid binding"/>
    <property type="evidence" value="ECO:0007669"/>
    <property type="project" value="UniProtKB-KW"/>
</dbReference>
<reference evidence="2 3" key="1">
    <citation type="journal article" date="2016" name="Antonie Van Leeuwenhoek">
        <title>Lysinibacillus endophyticus sp. nov., an indole-3-acetic acid producing endophytic bacterium isolated from corn root (Zea mays cv. Xinken-5).</title>
        <authorList>
            <person name="Yu J."/>
            <person name="Guan X."/>
            <person name="Liu C."/>
            <person name="Xiang W."/>
            <person name="Yu Z."/>
            <person name="Liu X."/>
            <person name="Wang G."/>
        </authorList>
    </citation>
    <scope>NUCLEOTIDE SEQUENCE [LARGE SCALE GENOMIC DNA]</scope>
    <source>
        <strain evidence="2 3">DSM 100506</strain>
    </source>
</reference>
<dbReference type="Gene3D" id="3.40.50.10170">
    <property type="match status" value="1"/>
</dbReference>
<dbReference type="Pfam" id="PF02645">
    <property type="entry name" value="DegV"/>
    <property type="match status" value="1"/>
</dbReference>
<proteinExistence type="predicted"/>
<dbReference type="InterPro" id="IPR003797">
    <property type="entry name" value="DegV"/>
</dbReference>
<dbReference type="SUPFAM" id="SSF82549">
    <property type="entry name" value="DAK1/DegV-like"/>
    <property type="match status" value="1"/>
</dbReference>
<keyword evidence="3" id="KW-1185">Reference proteome</keyword>
<dbReference type="EMBL" id="RBZN01000025">
    <property type="protein sequence ID" value="RKQ15966.1"/>
    <property type="molecule type" value="Genomic_DNA"/>
</dbReference>
<dbReference type="PANTHER" id="PTHR33434:SF2">
    <property type="entry name" value="FATTY ACID-BINDING PROTEIN TM_1468"/>
    <property type="match status" value="1"/>
</dbReference>
<keyword evidence="1" id="KW-0446">Lipid-binding</keyword>
<dbReference type="Proteomes" id="UP000272238">
    <property type="component" value="Unassembled WGS sequence"/>
</dbReference>
<dbReference type="OrthoDB" id="9781230at2"/>
<dbReference type="PROSITE" id="PS51482">
    <property type="entry name" value="DEGV"/>
    <property type="match status" value="1"/>
</dbReference>
<dbReference type="NCBIfam" id="TIGR00762">
    <property type="entry name" value="DegV"/>
    <property type="match status" value="1"/>
</dbReference>
<evidence type="ECO:0000256" key="1">
    <source>
        <dbReference type="ARBA" id="ARBA00023121"/>
    </source>
</evidence>
<accession>A0A494Z0J0</accession>
<dbReference type="PANTHER" id="PTHR33434">
    <property type="entry name" value="DEGV DOMAIN-CONTAINING PROTEIN DR_1986-RELATED"/>
    <property type="match status" value="1"/>
</dbReference>
<sequence>MMIKITADSTCDLSKEIIEQFQISLAPLHVLIDDQDYLDGVAIQPKDIFEFVGNQGKTCSTAAINVFEYEQFFKPFAEKYEAVIHINLSQHLSSCYQNAKLAAQSFKNVYVIDSLNLSTGSGHLVYEAAMLAQQGLTAREIIAEIERIKSNVRASFVIDKMDYLKKGGRCSSLEAFGATLLKIKPSIEVKDGQMVVGKKYRGNFDKVLEKYIEDQLMKLEEIDPSRVFITHSHCSSETVQKVRQHLESYEHFEQILETTAGCTISAHCGPNTLGILFKTMK</sequence>
<evidence type="ECO:0000313" key="3">
    <source>
        <dbReference type="Proteomes" id="UP000272238"/>
    </source>
</evidence>
<dbReference type="Gene3D" id="3.30.1180.10">
    <property type="match status" value="1"/>
</dbReference>
<dbReference type="InterPro" id="IPR043168">
    <property type="entry name" value="DegV_C"/>
</dbReference>
<organism evidence="2 3">
    <name type="scientific">Ureibacillus endophyticus</name>
    <dbReference type="NCBI Taxonomy" id="1978490"/>
    <lineage>
        <taxon>Bacteria</taxon>
        <taxon>Bacillati</taxon>
        <taxon>Bacillota</taxon>
        <taxon>Bacilli</taxon>
        <taxon>Bacillales</taxon>
        <taxon>Caryophanaceae</taxon>
        <taxon>Ureibacillus</taxon>
    </lineage>
</organism>
<dbReference type="InterPro" id="IPR050270">
    <property type="entry name" value="DegV_domain_contain"/>
</dbReference>